<accession>A0A1Q3ATC0</accession>
<feature type="compositionally biased region" description="Polar residues" evidence="1">
    <location>
        <begin position="468"/>
        <end position="478"/>
    </location>
</feature>
<dbReference type="Proteomes" id="UP000187406">
    <property type="component" value="Unassembled WGS sequence"/>
</dbReference>
<dbReference type="FunCoup" id="A0A1Q3ATC0">
    <property type="interactions" value="413"/>
</dbReference>
<feature type="compositionally biased region" description="Basic and acidic residues" evidence="1">
    <location>
        <begin position="511"/>
        <end position="521"/>
    </location>
</feature>
<name>A0A1Q3ATC0_CEPFO</name>
<feature type="compositionally biased region" description="Polar residues" evidence="1">
    <location>
        <begin position="522"/>
        <end position="536"/>
    </location>
</feature>
<organism evidence="2 3">
    <name type="scientific">Cephalotus follicularis</name>
    <name type="common">Albany pitcher plant</name>
    <dbReference type="NCBI Taxonomy" id="3775"/>
    <lineage>
        <taxon>Eukaryota</taxon>
        <taxon>Viridiplantae</taxon>
        <taxon>Streptophyta</taxon>
        <taxon>Embryophyta</taxon>
        <taxon>Tracheophyta</taxon>
        <taxon>Spermatophyta</taxon>
        <taxon>Magnoliopsida</taxon>
        <taxon>eudicotyledons</taxon>
        <taxon>Gunneridae</taxon>
        <taxon>Pentapetalae</taxon>
        <taxon>rosids</taxon>
        <taxon>fabids</taxon>
        <taxon>Oxalidales</taxon>
        <taxon>Cephalotaceae</taxon>
        <taxon>Cephalotus</taxon>
    </lineage>
</organism>
<proteinExistence type="predicted"/>
<dbReference type="InParanoid" id="A0A1Q3ATC0"/>
<feature type="region of interest" description="Disordered" evidence="1">
    <location>
        <begin position="799"/>
        <end position="830"/>
    </location>
</feature>
<feature type="region of interest" description="Disordered" evidence="1">
    <location>
        <begin position="65"/>
        <end position="97"/>
    </location>
</feature>
<dbReference type="PANTHER" id="PTHR35746">
    <property type="entry name" value="PENTATRICOPEPTIDE REPEAT (PPR) SUPERFAMILY PROTEIN"/>
    <property type="match status" value="1"/>
</dbReference>
<comment type="caution">
    <text evidence="2">The sequence shown here is derived from an EMBL/GenBank/DDBJ whole genome shotgun (WGS) entry which is preliminary data.</text>
</comment>
<evidence type="ECO:0000313" key="2">
    <source>
        <dbReference type="EMBL" id="GAV58981.1"/>
    </source>
</evidence>
<dbReference type="EMBL" id="BDDD01000092">
    <property type="protein sequence ID" value="GAV58981.1"/>
    <property type="molecule type" value="Genomic_DNA"/>
</dbReference>
<dbReference type="STRING" id="3775.A0A1Q3ATC0"/>
<evidence type="ECO:0000313" key="3">
    <source>
        <dbReference type="Proteomes" id="UP000187406"/>
    </source>
</evidence>
<dbReference type="OrthoDB" id="1939753at2759"/>
<gene>
    <name evidence="2" type="ORF">CFOL_v3_02514</name>
</gene>
<feature type="compositionally biased region" description="Basic and acidic residues" evidence="1">
    <location>
        <begin position="66"/>
        <end position="79"/>
    </location>
</feature>
<protein>
    <submittedName>
        <fullName evidence="2">Uncharacterized protein</fullName>
    </submittedName>
</protein>
<evidence type="ECO:0000256" key="1">
    <source>
        <dbReference type="SAM" id="MobiDB-lite"/>
    </source>
</evidence>
<dbReference type="AlphaFoldDB" id="A0A1Q3ATC0"/>
<dbReference type="PANTHER" id="PTHR35746:SF1">
    <property type="entry name" value="PENTATRICOPEPTIDE REPEAT (PPR) SUPERFAMILY PROTEIN"/>
    <property type="match status" value="1"/>
</dbReference>
<keyword evidence="3" id="KW-1185">Reference proteome</keyword>
<sequence>MDQQDHKKITSSVPGQHEGHLCHKCGWPFPNPHPSAKLRRAHKRVCGTIGGYRLLHPEENLYLTTHSDDDHSDEDHRTPSSEVGARTISKIGSGGNGCNSKRLEDEVFSDAVTEFQETISGLGIDGHLSEVINHPNKMEKIIENDQNSAEVLKDSSVFDSVQPSGISPDSSKLHNPEVLNLMTDLSRCTQETQYHESSLAKEAAVMPSDDRNPIEPETLADIHENRKINDSATDLAERSTTNIMQEIHTKGNEESNLDRNVLDVVVQTSGTASGTSEAVSMSVDSEKIFSSSLPPEGVVHMKEEQSNKLATPNSSGDFSAEDEFTELMDASVDLVQIKMDAAQGRDLASSIKSPQQDRRTKDGNENVHVVFVPGDSPIIENAENKLEKFTDYKEVKLHQPVFLDLFKTFGDKEDDLEDLSEKSIISFQSRQGTEVSASDVNVVKDNTNYEVGRSKPLDKEVPIELKSASTKTELTNNEELNDLGGAPTDVELGAPKHNATTDIEESCTIRSPEEQQSHDISNDSSQRSYSGAATDVADTNKTTKLVVRDVAGNHEKATTEICDIAGNEEKKRAGEESFTESTVTAAESLNSFSESHVIPTTNLLDSSTDHGMGKMEKNEVPGIEIREGPMEEIFSMKTQTMPRFAAHLGESQIVSEDVRECSQVDTVSDSQGGVKKLEIKDTDKVPGEIVSEVSLAAESYHGNMELLPKASEACLTEEPLFSFSNSESSIQCSPYVETRHAREFGGTASGISSQCFQGGVSDSFVRRQLGASARDVSGDSYSQTDSVEGRWGSVSAISTQSDTQAVTDAEDRNNLQKSKAPFEVQHSDKSELVEPPSFMTLVQPGSGSDQKAAEIQTVHSSQQPNAASLQAGWFPSLTHVANESQGRKKNEESMVKVTNWSTGKQHTPLKLLLGEANLAKPKSPTPKKNEAPVVQNDENAANDSGAAATKVFSSLGPHEPVAEPAVEIGKEWNSPARYPAGIKREKRKVKGRPYWVQFVCCSSVN</sequence>
<feature type="region of interest" description="Disordered" evidence="1">
    <location>
        <begin position="468"/>
        <end position="536"/>
    </location>
</feature>
<reference evidence="3" key="1">
    <citation type="submission" date="2016-04" db="EMBL/GenBank/DDBJ databases">
        <title>Cephalotus genome sequencing.</title>
        <authorList>
            <person name="Fukushima K."/>
            <person name="Hasebe M."/>
            <person name="Fang X."/>
        </authorList>
    </citation>
    <scope>NUCLEOTIDE SEQUENCE [LARGE SCALE GENOMIC DNA]</scope>
    <source>
        <strain evidence="3">cv. St1</strain>
    </source>
</reference>